<dbReference type="CDD" id="cd19756">
    <property type="entry name" value="Bbox2"/>
    <property type="match status" value="1"/>
</dbReference>
<evidence type="ECO:0000256" key="2">
    <source>
        <dbReference type="ARBA" id="ARBA00022771"/>
    </source>
</evidence>
<accession>A0AAW0UJW5</accession>
<name>A0AAW0UJW5_SCYPA</name>
<organism evidence="8 9">
    <name type="scientific">Scylla paramamosain</name>
    <name type="common">Mud crab</name>
    <dbReference type="NCBI Taxonomy" id="85552"/>
    <lineage>
        <taxon>Eukaryota</taxon>
        <taxon>Metazoa</taxon>
        <taxon>Ecdysozoa</taxon>
        <taxon>Arthropoda</taxon>
        <taxon>Crustacea</taxon>
        <taxon>Multicrustacea</taxon>
        <taxon>Malacostraca</taxon>
        <taxon>Eumalacostraca</taxon>
        <taxon>Eucarida</taxon>
        <taxon>Decapoda</taxon>
        <taxon>Pleocyemata</taxon>
        <taxon>Brachyura</taxon>
        <taxon>Eubrachyura</taxon>
        <taxon>Portunoidea</taxon>
        <taxon>Portunidae</taxon>
        <taxon>Portuninae</taxon>
        <taxon>Scylla</taxon>
    </lineage>
</organism>
<dbReference type="SUPFAM" id="SSF57845">
    <property type="entry name" value="B-box zinc-binding domain"/>
    <property type="match status" value="1"/>
</dbReference>
<comment type="caution">
    <text evidence="8">The sequence shown here is derived from an EMBL/GenBank/DDBJ whole genome shotgun (WGS) entry which is preliminary data.</text>
</comment>
<dbReference type="EMBL" id="JARAKH010000011">
    <property type="protein sequence ID" value="KAK8399746.1"/>
    <property type="molecule type" value="Genomic_DNA"/>
</dbReference>
<evidence type="ECO:0000256" key="1">
    <source>
        <dbReference type="ARBA" id="ARBA00022723"/>
    </source>
</evidence>
<dbReference type="SUPFAM" id="SSF50891">
    <property type="entry name" value="Cyclophilin-like"/>
    <property type="match status" value="1"/>
</dbReference>
<dbReference type="Pfam" id="PF00643">
    <property type="entry name" value="zf-B_box"/>
    <property type="match status" value="1"/>
</dbReference>
<dbReference type="InterPro" id="IPR029000">
    <property type="entry name" value="Cyclophilin-like_dom_sf"/>
</dbReference>
<evidence type="ECO:0000259" key="6">
    <source>
        <dbReference type="PROSITE" id="PS50089"/>
    </source>
</evidence>
<protein>
    <submittedName>
        <fullName evidence="8">Uncharacterized protein</fullName>
    </submittedName>
</protein>
<dbReference type="InterPro" id="IPR017907">
    <property type="entry name" value="Znf_RING_CS"/>
</dbReference>
<dbReference type="AlphaFoldDB" id="A0AAW0UJW5"/>
<dbReference type="InterPro" id="IPR001841">
    <property type="entry name" value="Znf_RING"/>
</dbReference>
<sequence length="436" mass="48999">MEEAVTCFVCFKVYQQGTRDPLVLPCGHTFCRACISAVHSISRGNLICPTCRRDSGIVDINQLPICYPLASLSSNYNDIKFGSCRNHEEEQRFWCEECELPLCSLCLYANHQQGHTVLPIKTVMEDKKARLNKQLARLSDEVMQGRGEIYFLYDYLTTKMKQVLSLEEKVDLLLADTDEACSVEDILECEDKVKAAEEENETWLPTKLCDIENKLKDMKLDSVTFVENSEPQASLQALEEEDYGTRRMRLDYREGHLLLHSTAHPADGHLSVKVPSEVFLELGVGGICLGRVYISLWCHLRRAQQFLALCMGTMGPSYVGSCFSHVAYKGKPKETLCCREYWTESDGPGMKELLADLEWGDQYTKEPSNGLLIPLSKFIDQHGFGICTRGQTGATFQCPFGEVMSGMEVVLAAVKHHPVTEVTITHCGLVLPELSL</sequence>
<feature type="domain" description="B box-type" evidence="7">
    <location>
        <begin position="84"/>
        <end position="120"/>
    </location>
</feature>
<evidence type="ECO:0000256" key="3">
    <source>
        <dbReference type="ARBA" id="ARBA00022833"/>
    </source>
</evidence>
<dbReference type="SMART" id="SM00184">
    <property type="entry name" value="RING"/>
    <property type="match status" value="1"/>
</dbReference>
<feature type="coiled-coil region" evidence="5">
    <location>
        <begin position="121"/>
        <end position="148"/>
    </location>
</feature>
<keyword evidence="5" id="KW-0175">Coiled coil</keyword>
<dbReference type="Pfam" id="PF13445">
    <property type="entry name" value="zf-RING_UBOX"/>
    <property type="match status" value="1"/>
</dbReference>
<dbReference type="GO" id="GO:0008270">
    <property type="term" value="F:zinc ion binding"/>
    <property type="evidence" value="ECO:0007669"/>
    <property type="project" value="UniProtKB-KW"/>
</dbReference>
<feature type="domain" description="RING-type" evidence="6">
    <location>
        <begin position="7"/>
        <end position="52"/>
    </location>
</feature>
<evidence type="ECO:0000259" key="7">
    <source>
        <dbReference type="PROSITE" id="PS50119"/>
    </source>
</evidence>
<dbReference type="SMART" id="SM00336">
    <property type="entry name" value="BBOX"/>
    <property type="match status" value="1"/>
</dbReference>
<dbReference type="PANTHER" id="PTHR24103">
    <property type="entry name" value="E3 UBIQUITIN-PROTEIN LIGASE TRIM"/>
    <property type="match status" value="1"/>
</dbReference>
<dbReference type="InterPro" id="IPR013083">
    <property type="entry name" value="Znf_RING/FYVE/PHD"/>
</dbReference>
<evidence type="ECO:0000256" key="4">
    <source>
        <dbReference type="PROSITE-ProRule" id="PRU00024"/>
    </source>
</evidence>
<dbReference type="PROSITE" id="PS50119">
    <property type="entry name" value="ZF_BBOX"/>
    <property type="match status" value="1"/>
</dbReference>
<dbReference type="Gene3D" id="3.30.160.60">
    <property type="entry name" value="Classic Zinc Finger"/>
    <property type="match status" value="1"/>
</dbReference>
<dbReference type="InterPro" id="IPR027370">
    <property type="entry name" value="Znf-RING_euk"/>
</dbReference>
<keyword evidence="2 4" id="KW-0863">Zinc-finger</keyword>
<dbReference type="SUPFAM" id="SSF57850">
    <property type="entry name" value="RING/U-box"/>
    <property type="match status" value="1"/>
</dbReference>
<reference evidence="8 9" key="1">
    <citation type="submission" date="2023-03" db="EMBL/GenBank/DDBJ databases">
        <title>High-quality genome of Scylla paramamosain provides insights in environmental adaptation.</title>
        <authorList>
            <person name="Zhang L."/>
        </authorList>
    </citation>
    <scope>NUCLEOTIDE SEQUENCE [LARGE SCALE GENOMIC DNA]</scope>
    <source>
        <strain evidence="8">LZ_2023a</strain>
        <tissue evidence="8">Muscle</tissue>
    </source>
</reference>
<gene>
    <name evidence="8" type="ORF">O3P69_003639</name>
</gene>
<dbReference type="EMBL" id="JARAKH010000011">
    <property type="protein sequence ID" value="KAK8399747.1"/>
    <property type="molecule type" value="Genomic_DNA"/>
</dbReference>
<dbReference type="PROSITE" id="PS00518">
    <property type="entry name" value="ZF_RING_1"/>
    <property type="match status" value="1"/>
</dbReference>
<evidence type="ECO:0000256" key="5">
    <source>
        <dbReference type="SAM" id="Coils"/>
    </source>
</evidence>
<dbReference type="PROSITE" id="PS50089">
    <property type="entry name" value="ZF_RING_2"/>
    <property type="match status" value="1"/>
</dbReference>
<proteinExistence type="predicted"/>
<dbReference type="InterPro" id="IPR050143">
    <property type="entry name" value="TRIM/RBCC"/>
</dbReference>
<keyword evidence="1" id="KW-0479">Metal-binding</keyword>
<evidence type="ECO:0000313" key="8">
    <source>
        <dbReference type="EMBL" id="KAK8399746.1"/>
    </source>
</evidence>
<evidence type="ECO:0000313" key="9">
    <source>
        <dbReference type="Proteomes" id="UP001487740"/>
    </source>
</evidence>
<dbReference type="Gene3D" id="3.30.40.10">
    <property type="entry name" value="Zinc/RING finger domain, C3HC4 (zinc finger)"/>
    <property type="match status" value="1"/>
</dbReference>
<keyword evidence="9" id="KW-1185">Reference proteome</keyword>
<dbReference type="Proteomes" id="UP001487740">
    <property type="component" value="Unassembled WGS sequence"/>
</dbReference>
<keyword evidence="3" id="KW-0862">Zinc</keyword>
<dbReference type="InterPro" id="IPR000315">
    <property type="entry name" value="Znf_B-box"/>
</dbReference>